<accession>H2CBB0</accession>
<dbReference type="HOGENOM" id="CLU_2273882_0_0_12"/>
<evidence type="ECO:0000313" key="1">
    <source>
        <dbReference type="EMBL" id="EHQ06281.1"/>
    </source>
</evidence>
<organism evidence="1 2">
    <name type="scientific">Leptonema illini DSM 21528</name>
    <dbReference type="NCBI Taxonomy" id="929563"/>
    <lineage>
        <taxon>Bacteria</taxon>
        <taxon>Pseudomonadati</taxon>
        <taxon>Spirochaetota</taxon>
        <taxon>Spirochaetia</taxon>
        <taxon>Leptospirales</taxon>
        <taxon>Leptospiraceae</taxon>
        <taxon>Leptonema</taxon>
    </lineage>
</organism>
<dbReference type="STRING" id="183.GCA_002009735_02792"/>
<name>H2CBB0_9LEPT</name>
<keyword evidence="2" id="KW-1185">Reference proteome</keyword>
<dbReference type="AlphaFoldDB" id="H2CBB0"/>
<reference evidence="1 2" key="1">
    <citation type="submission" date="2011-10" db="EMBL/GenBank/DDBJ databases">
        <title>The Improved High-Quality Draft genome of Leptonema illini DSM 21528.</title>
        <authorList>
            <consortium name="US DOE Joint Genome Institute (JGI-PGF)"/>
            <person name="Lucas S."/>
            <person name="Copeland A."/>
            <person name="Lapidus A."/>
            <person name="Glavina del Rio T."/>
            <person name="Dalin E."/>
            <person name="Tice H."/>
            <person name="Bruce D."/>
            <person name="Goodwin L."/>
            <person name="Pitluck S."/>
            <person name="Peters L."/>
            <person name="Mikhailova N."/>
            <person name="Held B."/>
            <person name="Kyrpides N."/>
            <person name="Mavromatis K."/>
            <person name="Ivanova N."/>
            <person name="Markowitz V."/>
            <person name="Cheng J.-F."/>
            <person name="Hugenholtz P."/>
            <person name="Woyke T."/>
            <person name="Wu D."/>
            <person name="Gronow S."/>
            <person name="Wellnitz S."/>
            <person name="Brambilla E.-M."/>
            <person name="Klenk H.-P."/>
            <person name="Eisen J.A."/>
        </authorList>
    </citation>
    <scope>NUCLEOTIDE SEQUENCE [LARGE SCALE GENOMIC DNA]</scope>
    <source>
        <strain evidence="1 2">DSM 21528</strain>
    </source>
</reference>
<proteinExistence type="predicted"/>
<dbReference type="Proteomes" id="UP000005737">
    <property type="component" value="Unassembled WGS sequence"/>
</dbReference>
<gene>
    <name evidence="1" type="ORF">Lepil_1594</name>
</gene>
<evidence type="ECO:0000313" key="2">
    <source>
        <dbReference type="Proteomes" id="UP000005737"/>
    </source>
</evidence>
<protein>
    <submittedName>
        <fullName evidence="1">Uncharacterized protein</fullName>
    </submittedName>
</protein>
<sequence length="102" mass="12063">MRIIRPARRLPRLRTIRPSPCFPHAHNPPFPPYFPHAYNPRPERITRNPAYMACPRAPPDTPIRPTLQSHRLCLILSRKFYWKSRSEVAADFVFEFEISGLR</sequence>
<dbReference type="EMBL" id="JH597773">
    <property type="protein sequence ID" value="EHQ06281.1"/>
    <property type="molecule type" value="Genomic_DNA"/>
</dbReference>